<evidence type="ECO:0000313" key="2">
    <source>
        <dbReference type="EMBL" id="KAG6504330.1"/>
    </source>
</evidence>
<feature type="compositionally biased region" description="Low complexity" evidence="1">
    <location>
        <begin position="141"/>
        <end position="169"/>
    </location>
</feature>
<dbReference type="AlphaFoldDB" id="A0A8J5GAC8"/>
<accession>A0A8J5GAC8</accession>
<feature type="compositionally biased region" description="Polar residues" evidence="1">
    <location>
        <begin position="278"/>
        <end position="288"/>
    </location>
</feature>
<sequence length="357" mass="37474">MFELSFHVDRLLIPPEISPFSFSEARDGQTLKAAPKNKSNARSVTGKASRFSVSQSEKNTSAKPTRSSSTATSALSTALSSSTCLSNSSRTAILNTSTASVTSKPSFSGNRSTAISRHSAPAKSRPNLPSNPDKPKQPQNSRPCTPSARPSSRSSTPARRATTEASPRALTRSASVGHAPPANRQNSGSANRPSSPAPRERPQVQAPALQRRGTASVARAGSNPEMNSIKQSSSPIVVGGRLQENPPSARSNGKANEGKAAVNRRPMSAEPASRRPINPSSPTENTGSAVRKPTKHTVVEIKQSTAGNPAISLFPQSIRSAAQKNRSYRLSETEISAPAPGKVTPRHVDNNGVAVAL</sequence>
<reference evidence="2 3" key="1">
    <citation type="submission" date="2020-08" db="EMBL/GenBank/DDBJ databases">
        <title>Plant Genome Project.</title>
        <authorList>
            <person name="Zhang R.-G."/>
        </authorList>
    </citation>
    <scope>NUCLEOTIDE SEQUENCE [LARGE SCALE GENOMIC DNA]</scope>
    <source>
        <tissue evidence="2">Rhizome</tissue>
    </source>
</reference>
<dbReference type="EMBL" id="JACMSC010000010">
    <property type="protein sequence ID" value="KAG6504330.1"/>
    <property type="molecule type" value="Genomic_DNA"/>
</dbReference>
<feature type="compositionally biased region" description="Polar residues" evidence="1">
    <location>
        <begin position="224"/>
        <end position="235"/>
    </location>
</feature>
<dbReference type="Proteomes" id="UP000734854">
    <property type="component" value="Unassembled WGS sequence"/>
</dbReference>
<evidence type="ECO:0000256" key="1">
    <source>
        <dbReference type="SAM" id="MobiDB-lite"/>
    </source>
</evidence>
<comment type="caution">
    <text evidence="2">The sequence shown here is derived from an EMBL/GenBank/DDBJ whole genome shotgun (WGS) entry which is preliminary data.</text>
</comment>
<feature type="compositionally biased region" description="Polar residues" evidence="1">
    <location>
        <begin position="245"/>
        <end position="254"/>
    </location>
</feature>
<feature type="compositionally biased region" description="Polar residues" evidence="1">
    <location>
        <begin position="183"/>
        <end position="194"/>
    </location>
</feature>
<name>A0A8J5GAC8_ZINOF</name>
<feature type="compositionally biased region" description="Polar residues" evidence="1">
    <location>
        <begin position="96"/>
        <end position="116"/>
    </location>
</feature>
<feature type="compositionally biased region" description="Low complexity" evidence="1">
    <location>
        <begin position="61"/>
        <end position="81"/>
    </location>
</feature>
<organism evidence="2 3">
    <name type="scientific">Zingiber officinale</name>
    <name type="common">Ginger</name>
    <name type="synonym">Amomum zingiber</name>
    <dbReference type="NCBI Taxonomy" id="94328"/>
    <lineage>
        <taxon>Eukaryota</taxon>
        <taxon>Viridiplantae</taxon>
        <taxon>Streptophyta</taxon>
        <taxon>Embryophyta</taxon>
        <taxon>Tracheophyta</taxon>
        <taxon>Spermatophyta</taxon>
        <taxon>Magnoliopsida</taxon>
        <taxon>Liliopsida</taxon>
        <taxon>Zingiberales</taxon>
        <taxon>Zingiberaceae</taxon>
        <taxon>Zingiber</taxon>
    </lineage>
</organism>
<keyword evidence="3" id="KW-1185">Reference proteome</keyword>
<feature type="region of interest" description="Disordered" evidence="1">
    <location>
        <begin position="96"/>
        <end position="294"/>
    </location>
</feature>
<evidence type="ECO:0000313" key="3">
    <source>
        <dbReference type="Proteomes" id="UP000734854"/>
    </source>
</evidence>
<feature type="region of interest" description="Disordered" evidence="1">
    <location>
        <begin position="29"/>
        <end position="81"/>
    </location>
</feature>
<gene>
    <name evidence="2" type="ORF">ZIOFF_036661</name>
</gene>
<protein>
    <submittedName>
        <fullName evidence="2">Uncharacterized protein</fullName>
    </submittedName>
</protein>
<proteinExistence type="predicted"/>